<reference evidence="3" key="1">
    <citation type="journal article" date="2019" name="Int. J. Syst. Evol. Microbiol.">
        <title>The Global Catalogue of Microorganisms (GCM) 10K type strain sequencing project: providing services to taxonomists for standard genome sequencing and annotation.</title>
        <authorList>
            <consortium name="The Broad Institute Genomics Platform"/>
            <consortium name="The Broad Institute Genome Sequencing Center for Infectious Disease"/>
            <person name="Wu L."/>
            <person name="Ma J."/>
        </authorList>
    </citation>
    <scope>NUCLEOTIDE SEQUENCE [LARGE SCALE GENOMIC DNA]</scope>
    <source>
        <strain evidence="3">CCUG 53816</strain>
    </source>
</reference>
<evidence type="ECO:0000313" key="2">
    <source>
        <dbReference type="EMBL" id="MFC3847255.1"/>
    </source>
</evidence>
<proteinExistence type="predicted"/>
<evidence type="ECO:0000313" key="3">
    <source>
        <dbReference type="Proteomes" id="UP001595783"/>
    </source>
</evidence>
<sequence length="133" mass="14877">GAFYREDLGYIDLVWGNLKGEGRGAKGWDLSKIFAKHLEDFKGFEGATPQEKMANGIAEIISKGYVVTNAGFETIISQDWGKEFRVGLSKGWFGKGDNRWIITAYKRIQSSTQNFDQVVAEFGMDTILPKGRC</sequence>
<dbReference type="InterPro" id="IPR041092">
    <property type="entry name" value="PBECR1"/>
</dbReference>
<feature type="domain" description="Phage-Barnase-EndoU-ColicinE5/D-RelE-like nuclease" evidence="1">
    <location>
        <begin position="2"/>
        <end position="109"/>
    </location>
</feature>
<comment type="caution">
    <text evidence="2">The sequence shown here is derived from an EMBL/GenBank/DDBJ whole genome shotgun (WGS) entry which is preliminary data.</text>
</comment>
<feature type="non-terminal residue" evidence="2">
    <location>
        <position position="1"/>
    </location>
</feature>
<dbReference type="Pfam" id="PF18809">
    <property type="entry name" value="PBECR1"/>
    <property type="match status" value="1"/>
</dbReference>
<organism evidence="2 3">
    <name type="scientific">Helicobacter baculiformis</name>
    <dbReference type="NCBI Taxonomy" id="427351"/>
    <lineage>
        <taxon>Bacteria</taxon>
        <taxon>Pseudomonadati</taxon>
        <taxon>Campylobacterota</taxon>
        <taxon>Epsilonproteobacteria</taxon>
        <taxon>Campylobacterales</taxon>
        <taxon>Helicobacteraceae</taxon>
        <taxon>Helicobacter</taxon>
    </lineage>
</organism>
<protein>
    <recommendedName>
        <fullName evidence="1">Phage-Barnase-EndoU-ColicinE5/D-RelE-like nuclease domain-containing protein</fullName>
    </recommendedName>
</protein>
<dbReference type="EMBL" id="JBHRZO010000008">
    <property type="protein sequence ID" value="MFC3847255.1"/>
    <property type="molecule type" value="Genomic_DNA"/>
</dbReference>
<accession>A0ABV7ZGE5</accession>
<gene>
    <name evidence="2" type="ORF">ACFOPX_01730</name>
</gene>
<evidence type="ECO:0000259" key="1">
    <source>
        <dbReference type="Pfam" id="PF18809"/>
    </source>
</evidence>
<keyword evidence="3" id="KW-1185">Reference proteome</keyword>
<dbReference type="Proteomes" id="UP001595783">
    <property type="component" value="Unassembled WGS sequence"/>
</dbReference>
<name>A0ABV7ZGE5_9HELI</name>